<sequence length="737" mass="84383">MSTELLADPNNNNNTSANITIDTNIVINTTNNATNGIGDANQNDVLFSEDKATPCIDEEEDDMELLISMKLNTKETMEKNICWLTGNNVESTSKLSDLSNEKDNECQDGSSSCSEYSYQVSGSSFQSNDWESSEEETEPEMGNDVIGLANDELQCEFETKSLCESIKSRQEEIKESVLSEIEKIDCKLPDIDFVKLEQSLIISAKEHEMNRRRQLGNEVRRRLALESELLDDQSFPAVNRYPLKSNLAERLHTANNLQLCYMNELCLDNRQAEDDYFENNAIVPKSKSAPNLKGVNSYSKILNGYKFDSDSKGNSCISECRKDKHCESGQIKRLSKKQQLINQTNAIVKKAKESAKLQLAYEKKIGHFVLTKSLLPKKVSRAELTKINNFDLEVLLEDLQDKVDDENGKLVKYLIERDALHMEQDSIMCDIDDLIYKACLESEVKKLPNFIPIETTKDPMITKPKRVTDESKQNVGSTGNQNHICKRHLMNKCKLIIIRKDCDQEMETQEDQKSVSTEEAHMMEDSSEEYSSSDDEAMEAELSISELIANYPDVNGKNNEWMRKILIYLNGPMCKLHSEIKNAMKAAMTTMHCETSNKDDFYFATNSIFWMFIENNEAFQISQEKLQVEKAQLVCLTEICQHCFDIFGFETIEPHTLYFDADLPRHPRLLILYGDDLRKERDDIYTMTAAEFKEKTNIELVYIKCNENIKILNIYQFYSIFKCFPHNPDNSGTTGLH</sequence>
<evidence type="ECO:0000313" key="1">
    <source>
        <dbReference type="Proteomes" id="UP000095286"/>
    </source>
</evidence>
<protein>
    <submittedName>
        <fullName evidence="2">SCHIP-1 domain-containing protein</fullName>
    </submittedName>
</protein>
<dbReference type="Proteomes" id="UP000095286">
    <property type="component" value="Unplaced"/>
</dbReference>
<proteinExistence type="predicted"/>
<reference evidence="2" key="1">
    <citation type="submission" date="2016-11" db="UniProtKB">
        <authorList>
            <consortium name="WormBaseParasite"/>
        </authorList>
    </citation>
    <scope>IDENTIFICATION</scope>
    <source>
        <strain evidence="2">KR3021</strain>
    </source>
</reference>
<organism evidence="1 2">
    <name type="scientific">Rhabditophanes sp. KR3021</name>
    <dbReference type="NCBI Taxonomy" id="114890"/>
    <lineage>
        <taxon>Eukaryota</taxon>
        <taxon>Metazoa</taxon>
        <taxon>Ecdysozoa</taxon>
        <taxon>Nematoda</taxon>
        <taxon>Chromadorea</taxon>
        <taxon>Rhabditida</taxon>
        <taxon>Tylenchina</taxon>
        <taxon>Panagrolaimomorpha</taxon>
        <taxon>Strongyloidoidea</taxon>
        <taxon>Alloionematidae</taxon>
        <taxon>Rhabditophanes</taxon>
    </lineage>
</organism>
<evidence type="ECO:0000313" key="2">
    <source>
        <dbReference type="WBParaSite" id="RSKR_0001124500.1"/>
    </source>
</evidence>
<accession>A0AC35UGI7</accession>
<name>A0AC35UGI7_9BILA</name>
<dbReference type="WBParaSite" id="RSKR_0001124500.1">
    <property type="protein sequence ID" value="RSKR_0001124500.1"/>
    <property type="gene ID" value="RSKR_0001124500"/>
</dbReference>